<organism evidence="2 3">
    <name type="scientific">Phytophthora infestans (strain T30-4)</name>
    <name type="common">Potato late blight agent</name>
    <dbReference type="NCBI Taxonomy" id="403677"/>
    <lineage>
        <taxon>Eukaryota</taxon>
        <taxon>Sar</taxon>
        <taxon>Stramenopiles</taxon>
        <taxon>Oomycota</taxon>
        <taxon>Peronosporomycetes</taxon>
        <taxon>Peronosporales</taxon>
        <taxon>Peronosporaceae</taxon>
        <taxon>Phytophthora</taxon>
    </lineage>
</organism>
<reference evidence="3" key="1">
    <citation type="journal article" date="2009" name="Nature">
        <title>Genome sequence and analysis of the Irish potato famine pathogen Phytophthora infestans.</title>
        <authorList>
            <consortium name="The Broad Institute Genome Sequencing Platform"/>
            <person name="Haas B.J."/>
            <person name="Kamoun S."/>
            <person name="Zody M.C."/>
            <person name="Jiang R.H."/>
            <person name="Handsaker R.E."/>
            <person name="Cano L.M."/>
            <person name="Grabherr M."/>
            <person name="Kodira C.D."/>
            <person name="Raffaele S."/>
            <person name="Torto-Alalibo T."/>
            <person name="Bozkurt T.O."/>
            <person name="Ah-Fong A.M."/>
            <person name="Alvarado L."/>
            <person name="Anderson V.L."/>
            <person name="Armstrong M.R."/>
            <person name="Avrova A."/>
            <person name="Baxter L."/>
            <person name="Beynon J."/>
            <person name="Boevink P.C."/>
            <person name="Bollmann S.R."/>
            <person name="Bos J.I."/>
            <person name="Bulone V."/>
            <person name="Cai G."/>
            <person name="Cakir C."/>
            <person name="Carrington J.C."/>
            <person name="Chawner M."/>
            <person name="Conti L."/>
            <person name="Costanzo S."/>
            <person name="Ewan R."/>
            <person name="Fahlgren N."/>
            <person name="Fischbach M.A."/>
            <person name="Fugelstad J."/>
            <person name="Gilroy E.M."/>
            <person name="Gnerre S."/>
            <person name="Green P.J."/>
            <person name="Grenville-Briggs L.J."/>
            <person name="Griffith J."/>
            <person name="Grunwald N.J."/>
            <person name="Horn K."/>
            <person name="Horner N.R."/>
            <person name="Hu C.H."/>
            <person name="Huitema E."/>
            <person name="Jeong D.H."/>
            <person name="Jones A.M."/>
            <person name="Jones J.D."/>
            <person name="Jones R.W."/>
            <person name="Karlsson E.K."/>
            <person name="Kunjeti S.G."/>
            <person name="Lamour K."/>
            <person name="Liu Z."/>
            <person name="Ma L."/>
            <person name="Maclean D."/>
            <person name="Chibucos M.C."/>
            <person name="McDonald H."/>
            <person name="McWalters J."/>
            <person name="Meijer H.J."/>
            <person name="Morgan W."/>
            <person name="Morris P.F."/>
            <person name="Munro C.A."/>
            <person name="O'Neill K."/>
            <person name="Ospina-Giraldo M."/>
            <person name="Pinzon A."/>
            <person name="Pritchard L."/>
            <person name="Ramsahoye B."/>
            <person name="Ren Q."/>
            <person name="Restrepo S."/>
            <person name="Roy S."/>
            <person name="Sadanandom A."/>
            <person name="Savidor A."/>
            <person name="Schornack S."/>
            <person name="Schwartz D.C."/>
            <person name="Schumann U.D."/>
            <person name="Schwessinger B."/>
            <person name="Seyer L."/>
            <person name="Sharpe T."/>
            <person name="Silvar C."/>
            <person name="Song J."/>
            <person name="Studholme D.J."/>
            <person name="Sykes S."/>
            <person name="Thines M."/>
            <person name="van de Vondervoort P.J."/>
            <person name="Phuntumart V."/>
            <person name="Wawra S."/>
            <person name="Weide R."/>
            <person name="Win J."/>
            <person name="Young C."/>
            <person name="Zhou S."/>
            <person name="Fry W."/>
            <person name="Meyers B.C."/>
            <person name="van West P."/>
            <person name="Ristaino J."/>
            <person name="Govers F."/>
            <person name="Birch P.R."/>
            <person name="Whisson S.C."/>
            <person name="Judelson H.S."/>
            <person name="Nusbaum C."/>
        </authorList>
    </citation>
    <scope>NUCLEOTIDE SEQUENCE [LARGE SCALE GENOMIC DNA]</scope>
    <source>
        <strain evidence="3">T30-4</strain>
    </source>
</reference>
<sequence length="323" mass="35129">MRLWTALLGIFAGGLSVEAASHATFAVWPQYIDTVVSLSVNAGFLAKSFCKFHTWKTSNPLDAESPSLCFSSSFPISSQSDGTSFYNVIIRGSSEGFASFGKSVTERALFGAQLPFRKSQDEARLAVVTFRRSLNSATIEAEYMVAWIATPSSSEETFKAALAVDQSGSDVLVVTSIGSDLDVDELELAWLQRDGKRVAPSSPRSVLEVRSPKTNVAASLQAAIAGEGFHRRYVLDVKVLDSKICSGNADNKSILARVPISNTAYIDLDEIRRMERFSELKLLSFTKHIEIERPSPVSSQHVVGLEFTIHGAYLITVTASGFV</sequence>
<gene>
    <name evidence="2" type="ORF">PITG_02489</name>
</gene>
<dbReference type="KEGG" id="pif:PITG_02489"/>
<dbReference type="HOGENOM" id="CLU_040114_0_0_1"/>
<protein>
    <submittedName>
        <fullName evidence="2">Uncharacterized protein</fullName>
    </submittedName>
</protein>
<dbReference type="OMA" id="HNENSAD"/>
<name>D0MWG4_PHYIT</name>
<feature type="signal peptide" evidence="1">
    <location>
        <begin position="1"/>
        <end position="19"/>
    </location>
</feature>
<accession>D0MWG4</accession>
<feature type="chain" id="PRO_5003012571" evidence="1">
    <location>
        <begin position="20"/>
        <end position="323"/>
    </location>
</feature>
<dbReference type="GeneID" id="9469936"/>
<dbReference type="EMBL" id="DS028120">
    <property type="protein sequence ID" value="EEY63977.1"/>
    <property type="molecule type" value="Genomic_DNA"/>
</dbReference>
<dbReference type="RefSeq" id="XP_002907413.1">
    <property type="nucleotide sequence ID" value="XM_002907367.1"/>
</dbReference>
<evidence type="ECO:0000256" key="1">
    <source>
        <dbReference type="SAM" id="SignalP"/>
    </source>
</evidence>
<dbReference type="eggNOG" id="ENOG502SBQY">
    <property type="taxonomic scope" value="Eukaryota"/>
</dbReference>
<dbReference type="AlphaFoldDB" id="D0MWG4"/>
<dbReference type="VEuPathDB" id="FungiDB:PITG_02489"/>
<proteinExistence type="predicted"/>
<evidence type="ECO:0000313" key="3">
    <source>
        <dbReference type="Proteomes" id="UP000006643"/>
    </source>
</evidence>
<dbReference type="Proteomes" id="UP000006643">
    <property type="component" value="Unassembled WGS sequence"/>
</dbReference>
<keyword evidence="3" id="KW-1185">Reference proteome</keyword>
<evidence type="ECO:0000313" key="2">
    <source>
        <dbReference type="EMBL" id="EEY63977.1"/>
    </source>
</evidence>
<dbReference type="OrthoDB" id="5546453at2759"/>
<keyword evidence="1" id="KW-0732">Signal</keyword>
<dbReference type="STRING" id="403677.D0MWG4"/>
<dbReference type="InParanoid" id="D0MWG4"/>